<dbReference type="Proteomes" id="UP000038045">
    <property type="component" value="Unplaced"/>
</dbReference>
<proteinExistence type="predicted"/>
<evidence type="ECO:0000313" key="2">
    <source>
        <dbReference type="WBParaSite" id="PTRK_0000137350.1"/>
    </source>
</evidence>
<keyword evidence="1" id="KW-1185">Reference proteome</keyword>
<reference evidence="2" key="1">
    <citation type="submission" date="2017-02" db="UniProtKB">
        <authorList>
            <consortium name="WormBaseParasite"/>
        </authorList>
    </citation>
    <scope>IDENTIFICATION</scope>
</reference>
<name>A0A0N4Z396_PARTI</name>
<protein>
    <submittedName>
        <fullName evidence="2">Type VII secretion protein</fullName>
    </submittedName>
</protein>
<evidence type="ECO:0000313" key="1">
    <source>
        <dbReference type="Proteomes" id="UP000038045"/>
    </source>
</evidence>
<sequence length="103" mass="11441">MNIGKNIYQGKNELSHKIEVDSAINVNNNMLNVIKHSIDKHIDKAEGLSFIFTDLTNQLGGKWSITKFNANLVEGFTITHHAKSSVILIVDDNIKLVIALKGK</sequence>
<dbReference type="WBParaSite" id="PTRK_0000137350.1">
    <property type="protein sequence ID" value="PTRK_0000137350.1"/>
    <property type="gene ID" value="PTRK_0000137350"/>
</dbReference>
<organism evidence="1 2">
    <name type="scientific">Parastrongyloides trichosuri</name>
    <name type="common">Possum-specific nematode worm</name>
    <dbReference type="NCBI Taxonomy" id="131310"/>
    <lineage>
        <taxon>Eukaryota</taxon>
        <taxon>Metazoa</taxon>
        <taxon>Ecdysozoa</taxon>
        <taxon>Nematoda</taxon>
        <taxon>Chromadorea</taxon>
        <taxon>Rhabditida</taxon>
        <taxon>Tylenchina</taxon>
        <taxon>Panagrolaimomorpha</taxon>
        <taxon>Strongyloidoidea</taxon>
        <taxon>Strongyloididae</taxon>
        <taxon>Parastrongyloides</taxon>
    </lineage>
</organism>
<accession>A0A0N4Z396</accession>
<dbReference type="AlphaFoldDB" id="A0A0N4Z396"/>